<evidence type="ECO:0000313" key="2">
    <source>
        <dbReference type="EMBL" id="EJW96803.1"/>
    </source>
</evidence>
<dbReference type="AlphaFoldDB" id="J9FQP2"/>
<protein>
    <submittedName>
        <fullName evidence="2">Secreted protein containing Outer membrane protein, OmpA/MotB</fullName>
    </submittedName>
</protein>
<dbReference type="InterPro" id="IPR024480">
    <property type="entry name" value="DUF3868"/>
</dbReference>
<evidence type="ECO:0000259" key="1">
    <source>
        <dbReference type="Pfam" id="PF12984"/>
    </source>
</evidence>
<sequence length="478" mass="54639">MYQKVLFICCLLYGAFTSGMAQKTSHQLRPAVEDLQLQRHGEQVRVWFHLRLDSVNLPSNRFIRLTPVLTNEDSLCTLPSLVIARHRQHIMQQRHDSQDRLIKRKNRSCQDLDYTVTTLYQPWMSEATLYLTQDFCGCGGQSIEQASIASQDFPFEKKGYEVHPVFTFVTPPVENIKYREESGQAFLDFPVDKTVIYPTYRCNATELNKIGQTINIIRNDTNTHIRKISIHGFASPEGNYANNRRLAQGRAEALKAYISDHYEFADSLFEVTSTPEDWKGLTAYIRQSDLSAREELLQLMKTDQEADLKENRLRSMIGQEAYQHLLKEVYPSLRRSDYTVSYMVRAFQLEEAKRLLRSRPQLLSLNEMYRIAATYSPGSEAFNEVFDIAVRLFPDDPTANLNAALAALHEKRTEKAARYLSKAGAGPAALHARGVLYLMTDRLTEAEALLKAAEEAGIPEAAVNLHELVRRKTSLYSK</sequence>
<dbReference type="InterPro" id="IPR011990">
    <property type="entry name" value="TPR-like_helical_dom_sf"/>
</dbReference>
<reference evidence="2" key="1">
    <citation type="journal article" date="2012" name="PLoS ONE">
        <title>Gene sets for utilization of primary and secondary nutrition supplies in the distal gut of endangered iberian lynx.</title>
        <authorList>
            <person name="Alcaide M."/>
            <person name="Messina E."/>
            <person name="Richter M."/>
            <person name="Bargiela R."/>
            <person name="Peplies J."/>
            <person name="Huws S.A."/>
            <person name="Newbold C.J."/>
            <person name="Golyshin P.N."/>
            <person name="Simon M.A."/>
            <person name="Lopez G."/>
            <person name="Yakimov M.M."/>
            <person name="Ferrer M."/>
        </authorList>
    </citation>
    <scope>NUCLEOTIDE SEQUENCE</scope>
</reference>
<feature type="domain" description="DUF3868" evidence="1">
    <location>
        <begin position="5"/>
        <end position="96"/>
    </location>
</feature>
<dbReference type="Gene3D" id="3.30.1330.60">
    <property type="entry name" value="OmpA-like domain"/>
    <property type="match status" value="1"/>
</dbReference>
<dbReference type="EMBL" id="AMCI01005094">
    <property type="protein sequence ID" value="EJW96803.1"/>
    <property type="molecule type" value="Genomic_DNA"/>
</dbReference>
<organism evidence="2">
    <name type="scientific">gut metagenome</name>
    <dbReference type="NCBI Taxonomy" id="749906"/>
    <lineage>
        <taxon>unclassified sequences</taxon>
        <taxon>metagenomes</taxon>
        <taxon>organismal metagenomes</taxon>
    </lineage>
</organism>
<dbReference type="SUPFAM" id="SSF103088">
    <property type="entry name" value="OmpA-like"/>
    <property type="match status" value="1"/>
</dbReference>
<proteinExistence type="predicted"/>
<comment type="caution">
    <text evidence="2">The sequence shown here is derived from an EMBL/GenBank/DDBJ whole genome shotgun (WGS) entry which is preliminary data.</text>
</comment>
<dbReference type="SUPFAM" id="SSF48452">
    <property type="entry name" value="TPR-like"/>
    <property type="match status" value="1"/>
</dbReference>
<dbReference type="InterPro" id="IPR036737">
    <property type="entry name" value="OmpA-like_sf"/>
</dbReference>
<dbReference type="Gene3D" id="1.25.40.10">
    <property type="entry name" value="Tetratricopeptide repeat domain"/>
    <property type="match status" value="1"/>
</dbReference>
<name>J9FQP2_9ZZZZ</name>
<dbReference type="Pfam" id="PF12984">
    <property type="entry name" value="DUF3868"/>
    <property type="match status" value="1"/>
</dbReference>
<gene>
    <name evidence="2" type="ORF">EVA_15088</name>
</gene>
<accession>J9FQP2</accession>